<feature type="compositionally biased region" description="Polar residues" evidence="1">
    <location>
        <begin position="25"/>
        <end position="42"/>
    </location>
</feature>
<evidence type="ECO:0000313" key="3">
    <source>
        <dbReference type="EMBL" id="NUU54877.1"/>
    </source>
</evidence>
<gene>
    <name evidence="3" type="ORF">HP548_12400</name>
</gene>
<keyword evidence="4" id="KW-1185">Reference proteome</keyword>
<name>A0ABX2MLE3_9BACL</name>
<protein>
    <recommendedName>
        <fullName evidence="5">Lipoprotein</fullName>
    </recommendedName>
</protein>
<dbReference type="GeneID" id="97131517"/>
<comment type="caution">
    <text evidence="3">The sequence shown here is derived from an EMBL/GenBank/DDBJ whole genome shotgun (WGS) entry which is preliminary data.</text>
</comment>
<keyword evidence="2" id="KW-0732">Signal</keyword>
<dbReference type="RefSeq" id="WP_175381813.1">
    <property type="nucleotide sequence ID" value="NZ_CBCRYD010000039.1"/>
</dbReference>
<proteinExistence type="predicted"/>
<feature type="signal peptide" evidence="2">
    <location>
        <begin position="1"/>
        <end position="24"/>
    </location>
</feature>
<dbReference type="EMBL" id="JABMCC010000107">
    <property type="protein sequence ID" value="NUU54877.1"/>
    <property type="molecule type" value="Genomic_DNA"/>
</dbReference>
<evidence type="ECO:0000256" key="2">
    <source>
        <dbReference type="SAM" id="SignalP"/>
    </source>
</evidence>
<evidence type="ECO:0000313" key="4">
    <source>
        <dbReference type="Proteomes" id="UP000577724"/>
    </source>
</evidence>
<accession>A0ABX2MLE3</accession>
<feature type="chain" id="PRO_5046168504" description="Lipoprotein" evidence="2">
    <location>
        <begin position="25"/>
        <end position="172"/>
    </location>
</feature>
<dbReference type="PROSITE" id="PS51257">
    <property type="entry name" value="PROKAR_LIPOPROTEIN"/>
    <property type="match status" value="1"/>
</dbReference>
<evidence type="ECO:0008006" key="5">
    <source>
        <dbReference type="Google" id="ProtNLM"/>
    </source>
</evidence>
<feature type="region of interest" description="Disordered" evidence="1">
    <location>
        <begin position="25"/>
        <end position="52"/>
    </location>
</feature>
<organism evidence="3 4">
    <name type="scientific">Paenibacillus taichungensis</name>
    <dbReference type="NCBI Taxonomy" id="484184"/>
    <lineage>
        <taxon>Bacteria</taxon>
        <taxon>Bacillati</taxon>
        <taxon>Bacillota</taxon>
        <taxon>Bacilli</taxon>
        <taxon>Bacillales</taxon>
        <taxon>Paenibacillaceae</taxon>
        <taxon>Paenibacillus</taxon>
    </lineage>
</organism>
<evidence type="ECO:0000256" key="1">
    <source>
        <dbReference type="SAM" id="MobiDB-lite"/>
    </source>
</evidence>
<dbReference type="Proteomes" id="UP000577724">
    <property type="component" value="Unassembled WGS sequence"/>
</dbReference>
<sequence length="172" mass="19045">MKKKTSTILLSVALVVALSACGNATENSSEANQTSKQENGATEEQAATEKPAETKVKFEKGVFIDLEKENNPLLNEQIKAVLKKNLDAQVNLDEEAFRSTFKDLKTADAYMGTFGGEYKFTKIYNISEDKTKDQILVNVTGEMLRDNAIEEAAITYYFAADADEKWSIIAID</sequence>
<reference evidence="3 4" key="1">
    <citation type="submission" date="2020-05" db="EMBL/GenBank/DDBJ databases">
        <title>Genome Sequencing of Type Strains.</title>
        <authorList>
            <person name="Lemaire J.F."/>
            <person name="Inderbitzin P."/>
            <person name="Gregorio O.A."/>
            <person name="Collins S.B."/>
            <person name="Wespe N."/>
            <person name="Knight-Connoni V."/>
        </authorList>
    </citation>
    <scope>NUCLEOTIDE SEQUENCE [LARGE SCALE GENOMIC DNA]</scope>
    <source>
        <strain evidence="3 4">DSM 19942</strain>
    </source>
</reference>